<keyword evidence="7" id="KW-0812">Transmembrane</keyword>
<evidence type="ECO:0000259" key="8">
    <source>
        <dbReference type="PROSITE" id="PS50011"/>
    </source>
</evidence>
<gene>
    <name evidence="9" type="ORF">KDA27_15465</name>
</gene>
<dbReference type="InterPro" id="IPR000719">
    <property type="entry name" value="Prot_kinase_dom"/>
</dbReference>
<keyword evidence="3 9" id="KW-0418">Kinase</keyword>
<dbReference type="AlphaFoldDB" id="A0A956NG25"/>
<keyword evidence="7" id="KW-1133">Transmembrane helix</keyword>
<proteinExistence type="predicted"/>
<evidence type="ECO:0000256" key="4">
    <source>
        <dbReference type="ARBA" id="ARBA00022840"/>
    </source>
</evidence>
<dbReference type="GO" id="GO:0005524">
    <property type="term" value="F:ATP binding"/>
    <property type="evidence" value="ECO:0007669"/>
    <property type="project" value="UniProtKB-UniRule"/>
</dbReference>
<dbReference type="SUPFAM" id="SSF56112">
    <property type="entry name" value="Protein kinase-like (PK-like)"/>
    <property type="match status" value="1"/>
</dbReference>
<dbReference type="Pfam" id="PF00069">
    <property type="entry name" value="Pkinase"/>
    <property type="match status" value="1"/>
</dbReference>
<dbReference type="PANTHER" id="PTHR43289:SF30">
    <property type="entry name" value="NON-SPECIFIC SERINE_THREONINE PROTEIN KINASE"/>
    <property type="match status" value="1"/>
</dbReference>
<dbReference type="EMBL" id="JAGQHS010000087">
    <property type="protein sequence ID" value="MCA9757203.1"/>
    <property type="molecule type" value="Genomic_DNA"/>
</dbReference>
<feature type="domain" description="Protein kinase" evidence="8">
    <location>
        <begin position="76"/>
        <end position="344"/>
    </location>
</feature>
<accession>A0A956NG25</accession>
<feature type="binding site" evidence="5">
    <location>
        <position position="105"/>
    </location>
    <ligand>
        <name>ATP</name>
        <dbReference type="ChEBI" id="CHEBI:30616"/>
    </ligand>
</feature>
<dbReference type="InterPro" id="IPR008271">
    <property type="entry name" value="Ser/Thr_kinase_AS"/>
</dbReference>
<keyword evidence="7" id="KW-0472">Membrane</keyword>
<feature type="region of interest" description="Disordered" evidence="6">
    <location>
        <begin position="821"/>
        <end position="851"/>
    </location>
</feature>
<dbReference type="Proteomes" id="UP000739538">
    <property type="component" value="Unassembled WGS sequence"/>
</dbReference>
<dbReference type="InterPro" id="IPR011009">
    <property type="entry name" value="Kinase-like_dom_sf"/>
</dbReference>
<dbReference type="GO" id="GO:0004674">
    <property type="term" value="F:protein serine/threonine kinase activity"/>
    <property type="evidence" value="ECO:0007669"/>
    <property type="project" value="UniProtKB-KW"/>
</dbReference>
<evidence type="ECO:0000256" key="7">
    <source>
        <dbReference type="SAM" id="Phobius"/>
    </source>
</evidence>
<feature type="transmembrane region" description="Helical" evidence="7">
    <location>
        <begin position="382"/>
        <end position="401"/>
    </location>
</feature>
<dbReference type="SMART" id="SM00220">
    <property type="entry name" value="S_TKc"/>
    <property type="match status" value="1"/>
</dbReference>
<dbReference type="Gene3D" id="1.10.510.10">
    <property type="entry name" value="Transferase(Phosphotransferase) domain 1"/>
    <property type="match status" value="1"/>
</dbReference>
<evidence type="ECO:0000256" key="2">
    <source>
        <dbReference type="ARBA" id="ARBA00022741"/>
    </source>
</evidence>
<evidence type="ECO:0000256" key="6">
    <source>
        <dbReference type="SAM" id="MobiDB-lite"/>
    </source>
</evidence>
<dbReference type="PROSITE" id="PS50011">
    <property type="entry name" value="PROTEIN_KINASE_DOM"/>
    <property type="match status" value="1"/>
</dbReference>
<reference evidence="9" key="2">
    <citation type="journal article" date="2021" name="Microbiome">
        <title>Successional dynamics and alternative stable states in a saline activated sludge microbial community over 9 years.</title>
        <authorList>
            <person name="Wang Y."/>
            <person name="Ye J."/>
            <person name="Ju F."/>
            <person name="Liu L."/>
            <person name="Boyd J.A."/>
            <person name="Deng Y."/>
            <person name="Parks D.H."/>
            <person name="Jiang X."/>
            <person name="Yin X."/>
            <person name="Woodcroft B.J."/>
            <person name="Tyson G.W."/>
            <person name="Hugenholtz P."/>
            <person name="Polz M.F."/>
            <person name="Zhang T."/>
        </authorList>
    </citation>
    <scope>NUCLEOTIDE SEQUENCE</scope>
    <source>
        <strain evidence="9">HKST-UBA02</strain>
    </source>
</reference>
<keyword evidence="1" id="KW-0808">Transferase</keyword>
<dbReference type="PROSITE" id="PS00107">
    <property type="entry name" value="PROTEIN_KINASE_ATP"/>
    <property type="match status" value="1"/>
</dbReference>
<sequence>MSEDDKNRDREAYEREKREFFDALDHNESEEDAHDLALQRLLEHHRRGDGALDDPSGAASLFRIASDDSPGPIADYEILELLGRGGMGVVYRARRRSTDEVVALKFLRPSLASVAFRERFAREIEALQRLDHPGVCRLVEAGTCSTALGEVPFLAMEFVAGGPLTEEAARRDLPLASRLAILAHVFDIVDHAHGRGVIHRDLKPQNILLDDADRPHVVDFGIASLALPDAEAPYDEESMVLLGSISYMSPEQLHTGFGPVDARSDIFSLGAVGYELLSGRLPFGSPKDPPPRVLAAILLDPVPTLDEPVTSVLPGGVSEVIERCLAKNSGERYPSAKAAGEDLRRCLAGSLPNAVRRRSKVSEFEEPTRRNRHHATVGSGRVRLAILLVSVVLVATALLVLQLTETHSPDTVTAEVLSELELADEGIHLGVRTEASLESAIEALRRARAQLGYLSGEPYAPALERYINWRNGEALLFLGGIHDDPASFDAARLRFQEADAFQADDAGVTGLDPTRRIVGRIAGVERYHPAGGQAYAHSVLASWSDTRRHRELAASFRWVAIQIWADDHDLRDRPYDVPHPDPFLFHDYGRALVELGRETGEVDAVERGLVSLQHVDADTLWGEAERFGRAVHHESIALALATIDELRDGDRHAPEVASRMRRAASARGGEAKVSQAGTDLLEARLALERSDRIEQDPSLLTDALQSCRNACTTLAAAERSRAWQLGTILLARIEARTESSSSGTRVESPIVASSRSTLNQVEGRLDPMNDPLVAARWHLAAAEIAWLRGSPNEVVEHELAQLAEQTTPDQSPRLWHRGEAIRRSLISKPEGSKRDRSSLMPFRSNDVSGRP</sequence>
<keyword evidence="9" id="KW-0723">Serine/threonine-protein kinase</keyword>
<dbReference type="CDD" id="cd14014">
    <property type="entry name" value="STKc_PknB_like"/>
    <property type="match status" value="1"/>
</dbReference>
<dbReference type="InterPro" id="IPR017441">
    <property type="entry name" value="Protein_kinase_ATP_BS"/>
</dbReference>
<evidence type="ECO:0000256" key="5">
    <source>
        <dbReference type="PROSITE-ProRule" id="PRU10141"/>
    </source>
</evidence>
<evidence type="ECO:0000256" key="1">
    <source>
        <dbReference type="ARBA" id="ARBA00022679"/>
    </source>
</evidence>
<dbReference type="Gene3D" id="3.30.200.20">
    <property type="entry name" value="Phosphorylase Kinase, domain 1"/>
    <property type="match status" value="1"/>
</dbReference>
<dbReference type="PROSITE" id="PS00108">
    <property type="entry name" value="PROTEIN_KINASE_ST"/>
    <property type="match status" value="1"/>
</dbReference>
<evidence type="ECO:0000256" key="3">
    <source>
        <dbReference type="ARBA" id="ARBA00022777"/>
    </source>
</evidence>
<keyword evidence="4 5" id="KW-0067">ATP-binding</keyword>
<protein>
    <submittedName>
        <fullName evidence="9">Serine/threonine protein kinase</fullName>
    </submittedName>
</protein>
<reference evidence="9" key="1">
    <citation type="submission" date="2020-04" db="EMBL/GenBank/DDBJ databases">
        <authorList>
            <person name="Zhang T."/>
        </authorList>
    </citation>
    <scope>NUCLEOTIDE SEQUENCE</scope>
    <source>
        <strain evidence="9">HKST-UBA02</strain>
    </source>
</reference>
<dbReference type="PANTHER" id="PTHR43289">
    <property type="entry name" value="MITOGEN-ACTIVATED PROTEIN KINASE KINASE KINASE 20-RELATED"/>
    <property type="match status" value="1"/>
</dbReference>
<evidence type="ECO:0000313" key="9">
    <source>
        <dbReference type="EMBL" id="MCA9757203.1"/>
    </source>
</evidence>
<comment type="caution">
    <text evidence="9">The sequence shown here is derived from an EMBL/GenBank/DDBJ whole genome shotgun (WGS) entry which is preliminary data.</text>
</comment>
<organism evidence="9 10">
    <name type="scientific">Eiseniibacteriota bacterium</name>
    <dbReference type="NCBI Taxonomy" id="2212470"/>
    <lineage>
        <taxon>Bacteria</taxon>
        <taxon>Candidatus Eiseniibacteriota</taxon>
    </lineage>
</organism>
<name>A0A956NG25_UNCEI</name>
<keyword evidence="2 5" id="KW-0547">Nucleotide-binding</keyword>
<evidence type="ECO:0000313" key="10">
    <source>
        <dbReference type="Proteomes" id="UP000739538"/>
    </source>
</evidence>